<comment type="similarity">
    <text evidence="3">Belongs to the Nth/MutY family.</text>
</comment>
<reference evidence="15" key="1">
    <citation type="journal article" date="2019" name="Int. J. Syst. Evol. Microbiol.">
        <title>The Global Catalogue of Microorganisms (GCM) 10K type strain sequencing project: providing services to taxonomists for standard genome sequencing and annotation.</title>
        <authorList>
            <consortium name="The Broad Institute Genomics Platform"/>
            <consortium name="The Broad Institute Genome Sequencing Center for Infectious Disease"/>
            <person name="Wu L."/>
            <person name="Ma J."/>
        </authorList>
    </citation>
    <scope>NUCLEOTIDE SEQUENCE [LARGE SCALE GENOMIC DNA]</scope>
    <source>
        <strain evidence="15">CCUG 56698</strain>
    </source>
</reference>
<evidence type="ECO:0000256" key="6">
    <source>
        <dbReference type="ARBA" id="ARBA00022723"/>
    </source>
</evidence>
<feature type="domain" description="HhH-GPD" evidence="13">
    <location>
        <begin position="17"/>
        <end position="170"/>
    </location>
</feature>
<keyword evidence="9" id="KW-0408">Iron</keyword>
<comment type="catalytic activity">
    <reaction evidence="1">
        <text>Hydrolyzes free adenine bases from 7,8-dihydro-8-oxoguanine:adenine mismatched double-stranded DNA, leaving an apurinic site.</text>
        <dbReference type="EC" id="3.2.2.31"/>
    </reaction>
</comment>
<proteinExistence type="inferred from homology"/>
<dbReference type="EMBL" id="JBHTEF010000001">
    <property type="protein sequence ID" value="MFC7582146.1"/>
    <property type="molecule type" value="Genomic_DNA"/>
</dbReference>
<dbReference type="InterPro" id="IPR023170">
    <property type="entry name" value="HhH_base_excis_C"/>
</dbReference>
<dbReference type="InterPro" id="IPR044298">
    <property type="entry name" value="MIG/MutY"/>
</dbReference>
<dbReference type="Gene3D" id="1.10.340.30">
    <property type="entry name" value="Hypothetical protein, domain 2"/>
    <property type="match status" value="1"/>
</dbReference>
<dbReference type="RefSeq" id="WP_380976351.1">
    <property type="nucleotide sequence ID" value="NZ_JBHTEF010000001.1"/>
</dbReference>
<sequence>MRAEGVSPWGTLVFEVMSQQTPIPRVQPIWERWMRDWPGPADLAAAPTADVLIAWDRLGYPSRALRLQQCAAAVAARPGGRVPADMDELMALPGIGPYTASAVSCFAYHRRVAVLDTNVRRVLARTLDGREFAPSSSPGRRERSRAESLLPDDGEACADWNVALMELGALVCDQRAPRCEACPLASECAWLAAGRPAAEVRPRGQAWAGTDRQARGRVMASLRAAHVEGRPLTRADALSAATLPGADPAQASRAVDGLVADGLAVADPVTRDLGLPG</sequence>
<evidence type="ECO:0000256" key="3">
    <source>
        <dbReference type="ARBA" id="ARBA00008343"/>
    </source>
</evidence>
<evidence type="ECO:0000313" key="14">
    <source>
        <dbReference type="EMBL" id="MFC7582146.1"/>
    </source>
</evidence>
<dbReference type="InterPro" id="IPR000445">
    <property type="entry name" value="HhH_motif"/>
</dbReference>
<dbReference type="Gene3D" id="1.10.1670.10">
    <property type="entry name" value="Helix-hairpin-Helix base-excision DNA repair enzymes (C-terminal)"/>
    <property type="match status" value="1"/>
</dbReference>
<evidence type="ECO:0000259" key="13">
    <source>
        <dbReference type="SMART" id="SM00478"/>
    </source>
</evidence>
<keyword evidence="6" id="KW-0479">Metal-binding</keyword>
<dbReference type="Pfam" id="PF00730">
    <property type="entry name" value="HhH-GPD"/>
    <property type="match status" value="1"/>
</dbReference>
<keyword evidence="7" id="KW-0227">DNA damage</keyword>
<comment type="cofactor">
    <cofactor evidence="2">
        <name>[4Fe-4S] cluster</name>
        <dbReference type="ChEBI" id="CHEBI:49883"/>
    </cofactor>
</comment>
<keyword evidence="11" id="KW-0234">DNA repair</keyword>
<gene>
    <name evidence="14" type="ORF">ACFQWG_13180</name>
</gene>
<evidence type="ECO:0000256" key="1">
    <source>
        <dbReference type="ARBA" id="ARBA00000843"/>
    </source>
</evidence>
<keyword evidence="15" id="KW-1185">Reference proteome</keyword>
<accession>A0ABW2SRL3</accession>
<keyword evidence="10" id="KW-0411">Iron-sulfur</keyword>
<evidence type="ECO:0000313" key="15">
    <source>
        <dbReference type="Proteomes" id="UP001596527"/>
    </source>
</evidence>
<dbReference type="EC" id="3.2.2.31" evidence="4"/>
<comment type="caution">
    <text evidence="14">The sequence shown here is derived from an EMBL/GenBank/DDBJ whole genome shotgun (WGS) entry which is preliminary data.</text>
</comment>
<evidence type="ECO:0000256" key="7">
    <source>
        <dbReference type="ARBA" id="ARBA00022763"/>
    </source>
</evidence>
<evidence type="ECO:0000256" key="9">
    <source>
        <dbReference type="ARBA" id="ARBA00023004"/>
    </source>
</evidence>
<dbReference type="Proteomes" id="UP001596527">
    <property type="component" value="Unassembled WGS sequence"/>
</dbReference>
<dbReference type="Pfam" id="PF00633">
    <property type="entry name" value="HHH"/>
    <property type="match status" value="1"/>
</dbReference>
<evidence type="ECO:0000256" key="8">
    <source>
        <dbReference type="ARBA" id="ARBA00022801"/>
    </source>
</evidence>
<keyword evidence="8" id="KW-0378">Hydrolase</keyword>
<dbReference type="InterPro" id="IPR003265">
    <property type="entry name" value="HhH-GPD_domain"/>
</dbReference>
<evidence type="ECO:0000256" key="12">
    <source>
        <dbReference type="ARBA" id="ARBA00023295"/>
    </source>
</evidence>
<evidence type="ECO:0000256" key="4">
    <source>
        <dbReference type="ARBA" id="ARBA00012045"/>
    </source>
</evidence>
<evidence type="ECO:0000256" key="2">
    <source>
        <dbReference type="ARBA" id="ARBA00001966"/>
    </source>
</evidence>
<evidence type="ECO:0000256" key="5">
    <source>
        <dbReference type="ARBA" id="ARBA00022023"/>
    </source>
</evidence>
<dbReference type="CDD" id="cd00056">
    <property type="entry name" value="ENDO3c"/>
    <property type="match status" value="1"/>
</dbReference>
<protein>
    <recommendedName>
        <fullName evidence="5">Adenine DNA glycosylase</fullName>
        <ecNumber evidence="4">3.2.2.31</ecNumber>
    </recommendedName>
</protein>
<organism evidence="14 15">
    <name type="scientific">Schaalia naturae</name>
    <dbReference type="NCBI Taxonomy" id="635203"/>
    <lineage>
        <taxon>Bacteria</taxon>
        <taxon>Bacillati</taxon>
        <taxon>Actinomycetota</taxon>
        <taxon>Actinomycetes</taxon>
        <taxon>Actinomycetales</taxon>
        <taxon>Actinomycetaceae</taxon>
        <taxon>Schaalia</taxon>
    </lineage>
</organism>
<keyword evidence="12" id="KW-0326">Glycosidase</keyword>
<evidence type="ECO:0000256" key="11">
    <source>
        <dbReference type="ARBA" id="ARBA00023204"/>
    </source>
</evidence>
<dbReference type="PANTHER" id="PTHR42944:SF1">
    <property type="entry name" value="ADENINE DNA GLYCOSYLASE"/>
    <property type="match status" value="1"/>
</dbReference>
<evidence type="ECO:0000256" key="10">
    <source>
        <dbReference type="ARBA" id="ARBA00023014"/>
    </source>
</evidence>
<dbReference type="SMART" id="SM00478">
    <property type="entry name" value="ENDO3c"/>
    <property type="match status" value="1"/>
</dbReference>
<dbReference type="InterPro" id="IPR011257">
    <property type="entry name" value="DNA_glycosylase"/>
</dbReference>
<name>A0ABW2SRL3_9ACTO</name>
<dbReference type="PANTHER" id="PTHR42944">
    <property type="entry name" value="ADENINE DNA GLYCOSYLASE"/>
    <property type="match status" value="1"/>
</dbReference>
<dbReference type="SUPFAM" id="SSF48150">
    <property type="entry name" value="DNA-glycosylase"/>
    <property type="match status" value="1"/>
</dbReference>